<dbReference type="GO" id="GO:0005886">
    <property type="term" value="C:plasma membrane"/>
    <property type="evidence" value="ECO:0007669"/>
    <property type="project" value="UniProtKB-SubCell"/>
</dbReference>
<feature type="region of interest" description="Disordered" evidence="6">
    <location>
        <begin position="1065"/>
        <end position="1096"/>
    </location>
</feature>
<keyword evidence="2" id="KW-1003">Cell membrane</keyword>
<feature type="region of interest" description="Disordered" evidence="6">
    <location>
        <begin position="217"/>
        <end position="237"/>
    </location>
</feature>
<dbReference type="Pfam" id="PF02040">
    <property type="entry name" value="ArsB"/>
    <property type="match status" value="1"/>
</dbReference>
<evidence type="ECO:0000313" key="8">
    <source>
        <dbReference type="EMBL" id="KAG2426105.1"/>
    </source>
</evidence>
<keyword evidence="5 7" id="KW-0472">Membrane</keyword>
<evidence type="ECO:0000256" key="7">
    <source>
        <dbReference type="SAM" id="Phobius"/>
    </source>
</evidence>
<protein>
    <recommendedName>
        <fullName evidence="10">Citrate transporter-like domain-containing protein</fullName>
    </recommendedName>
</protein>
<accession>A0A835SST9</accession>
<dbReference type="EMBL" id="JAEHOC010000050">
    <property type="protein sequence ID" value="KAG2426105.1"/>
    <property type="molecule type" value="Genomic_DNA"/>
</dbReference>
<sequence>MWAITLVCGGVHAAYNLWPFRASLLHIWAPLSECWTCGGEQLRAQGDDDDDDEGGSSGDGHQGRHGGHGGGGGGKDGSRRCNGANGDRASGGDVGKAGAGAGWGLLPAGAGVAGAKAGGGSDGVFASSAATGPPPAGAIALTPCVTAPPAQPHASRSIRRKPALSSSGNAAVDDPSTAAAQAASGGTAAAAESVVCVSARADPALATKPLFQGRLSASGTGVSGAQSRPVAEATEAPPSVEAAAAVAGPVAEATEAPPAAEPLLTAAADGAADGSGPASPAAVAIDLEEPAPAGASSATAAPSAAAAGAAVPIAMTVDDLRGRAPTYWGLFFDLPWEVVPFALGMFVLVEGLSVQGWLAVFGAGLGDACRTLPAAVFIIGFLSVFLANTINNQPMTILLTRVLLSEQFTSRVGYGNTHLASLFALVLGSNIGAVFTLIGALAGILWSNILGLHGLRCSYLRFARVCCPVGLSALVAGLAVLWFEFGVFPHEAIIARHFRSRSDNDVKNIFHSSIRSKTQLQGPNTEPEDEEPNPQGCGGAAAAAAAQNRHLLLRGYAQAVGGNCTDAGLRKAALEAARAQLRVQQQLTMLLQPPPPKQQAALVVQKKKRRGLAAAAPLDSAAGTYRGSQNTGAECGAGPAVAADEPRRRPAGGGGRGGLAEHQVSLWMHAPASELMNGGGALFNKTAAITSVSPPPPVQPMAQQHPAPTSRQGAERLEAARSRQLQAPVAGQLQADAVAATGARCWLRGGGGGGGGDDVSRSAAAGSISSTVVVAQHYEGHHHLLGFPRDSSFQEYPLAAAAGSSRGCGGHSSGGGGSNVSSGVDGGGTGTAWPSSPPPSPTTWASTACPFIQQPHYHVMAATVGLQSPLPPPLPLLSQQAQQVAAAAAWRPAPAAAAATSAVGMWQQAACPPPLPPAPQQSHVGWSSRQLPPSPQQARAATAAEVYAAAEAAAAKATAVVAASMRAATAAAAAARPVDVAVAAGFSPGRSSASIHDVASSGGAGSPRMGPVLNHIATMQQHTPYQAQQTQQQHLRLWEQCREQSPQVPDAWGPQERHNNFPRAYHEHQHQQQRQCPLLLPPQHSPPQPQPAARWQQEEGLLRHVSPAAEAPAAATSNAAAAVAPYGSNAGGWLAAGYAPEAALPTPVPIVTLTTRPESLPLMPPPSSFDGGRGDADGAFWRQSDVSGAACAFLLGTSYGSCSSGTIPWRPQQWQQQQQQPSLMAAQNGHACGGGGTFPAGGGATGIGAELMHHGSSSNPNTPTRLRNLGTFAATAEQRLLLSSSDTDAASAFASCWRDGEAAAGGGGVYGGGGAAAGAVSGAAAGSGSAAARTAGGGGRCLLAAAAAGGGGGGNGGAVGGFADVDMMDVSDPMVTEDDASFQAFLVRNFGDMLQPPKRERQ</sequence>
<comment type="subcellular location">
    <subcellularLocation>
        <location evidence="1">Cell membrane</location>
        <topology evidence="1">Multi-pass membrane protein</topology>
    </subcellularLocation>
</comment>
<feature type="transmembrane region" description="Helical" evidence="7">
    <location>
        <begin position="372"/>
        <end position="390"/>
    </location>
</feature>
<reference evidence="8" key="1">
    <citation type="journal article" date="2020" name="bioRxiv">
        <title>Comparative genomics of Chlamydomonas.</title>
        <authorList>
            <person name="Craig R.J."/>
            <person name="Hasan A.R."/>
            <person name="Ness R.W."/>
            <person name="Keightley P.D."/>
        </authorList>
    </citation>
    <scope>NUCLEOTIDE SEQUENCE</scope>
    <source>
        <strain evidence="8">SAG 7.73</strain>
    </source>
</reference>
<proteinExistence type="predicted"/>
<comment type="caution">
    <text evidence="8">The sequence shown here is derived from an EMBL/GenBank/DDBJ whole genome shotgun (WGS) entry which is preliminary data.</text>
</comment>
<feature type="region of interest" description="Disordered" evidence="6">
    <location>
        <begin position="43"/>
        <end position="92"/>
    </location>
</feature>
<dbReference type="GO" id="GO:0015105">
    <property type="term" value="F:arsenite transmembrane transporter activity"/>
    <property type="evidence" value="ECO:0007669"/>
    <property type="project" value="InterPro"/>
</dbReference>
<gene>
    <name evidence="8" type="ORF">HXX76_013292</name>
</gene>
<feature type="region of interest" description="Disordered" evidence="6">
    <location>
        <begin position="141"/>
        <end position="178"/>
    </location>
</feature>
<evidence type="ECO:0000256" key="1">
    <source>
        <dbReference type="ARBA" id="ARBA00004651"/>
    </source>
</evidence>
<feature type="region of interest" description="Disordered" evidence="6">
    <location>
        <begin position="622"/>
        <end position="659"/>
    </location>
</feature>
<evidence type="ECO:0000256" key="5">
    <source>
        <dbReference type="ARBA" id="ARBA00023136"/>
    </source>
</evidence>
<keyword evidence="9" id="KW-1185">Reference proteome</keyword>
<feature type="region of interest" description="Disordered" evidence="6">
    <location>
        <begin position="804"/>
        <end position="847"/>
    </location>
</feature>
<name>A0A835SST9_CHLIN</name>
<dbReference type="OrthoDB" id="442352at2759"/>
<evidence type="ECO:0000256" key="3">
    <source>
        <dbReference type="ARBA" id="ARBA00022692"/>
    </source>
</evidence>
<feature type="transmembrane region" description="Helical" evidence="7">
    <location>
        <begin position="422"/>
        <end position="450"/>
    </location>
</feature>
<feature type="compositionally biased region" description="Gly residues" evidence="6">
    <location>
        <begin position="806"/>
        <end position="830"/>
    </location>
</feature>
<feature type="transmembrane region" description="Helical" evidence="7">
    <location>
        <begin position="341"/>
        <end position="365"/>
    </location>
</feature>
<evidence type="ECO:0000256" key="4">
    <source>
        <dbReference type="ARBA" id="ARBA00022989"/>
    </source>
</evidence>
<feature type="compositionally biased region" description="Pro residues" evidence="6">
    <location>
        <begin position="1079"/>
        <end position="1090"/>
    </location>
</feature>
<feature type="compositionally biased region" description="Polar residues" evidence="6">
    <location>
        <begin position="217"/>
        <end position="226"/>
    </location>
</feature>
<evidence type="ECO:0000256" key="2">
    <source>
        <dbReference type="ARBA" id="ARBA00022475"/>
    </source>
</evidence>
<dbReference type="InterPro" id="IPR000802">
    <property type="entry name" value="Arsenical_pump_ArsB"/>
</dbReference>
<feature type="region of interest" description="Disordered" evidence="6">
    <location>
        <begin position="689"/>
        <end position="708"/>
    </location>
</feature>
<evidence type="ECO:0000313" key="9">
    <source>
        <dbReference type="Proteomes" id="UP000650467"/>
    </source>
</evidence>
<evidence type="ECO:0008006" key="10">
    <source>
        <dbReference type="Google" id="ProtNLM"/>
    </source>
</evidence>
<feature type="region of interest" description="Disordered" evidence="6">
    <location>
        <begin position="914"/>
        <end position="934"/>
    </location>
</feature>
<feature type="compositionally biased region" description="Polar residues" evidence="6">
    <location>
        <begin position="922"/>
        <end position="931"/>
    </location>
</feature>
<keyword evidence="3 7" id="KW-0812">Transmembrane</keyword>
<feature type="region of interest" description="Disordered" evidence="6">
    <location>
        <begin position="989"/>
        <end position="1008"/>
    </location>
</feature>
<dbReference type="Proteomes" id="UP000650467">
    <property type="component" value="Unassembled WGS sequence"/>
</dbReference>
<evidence type="ECO:0000256" key="6">
    <source>
        <dbReference type="SAM" id="MobiDB-lite"/>
    </source>
</evidence>
<feature type="transmembrane region" description="Helical" evidence="7">
    <location>
        <begin position="462"/>
        <end position="483"/>
    </location>
</feature>
<feature type="region of interest" description="Disordered" evidence="6">
    <location>
        <begin position="516"/>
        <end position="540"/>
    </location>
</feature>
<dbReference type="PANTHER" id="PTHR43302">
    <property type="entry name" value="TRANSPORTER ARSB-RELATED"/>
    <property type="match status" value="1"/>
</dbReference>
<organism evidence="8 9">
    <name type="scientific">Chlamydomonas incerta</name>
    <dbReference type="NCBI Taxonomy" id="51695"/>
    <lineage>
        <taxon>Eukaryota</taxon>
        <taxon>Viridiplantae</taxon>
        <taxon>Chlorophyta</taxon>
        <taxon>core chlorophytes</taxon>
        <taxon>Chlorophyceae</taxon>
        <taxon>CS clade</taxon>
        <taxon>Chlamydomonadales</taxon>
        <taxon>Chlamydomonadaceae</taxon>
        <taxon>Chlamydomonas</taxon>
    </lineage>
</organism>
<dbReference type="PANTHER" id="PTHR43302:SF5">
    <property type="entry name" value="TRANSPORTER ARSB-RELATED"/>
    <property type="match status" value="1"/>
</dbReference>
<keyword evidence="4 7" id="KW-1133">Transmembrane helix</keyword>